<comment type="caution">
    <text evidence="3">The sequence shown here is derived from an EMBL/GenBank/DDBJ whole genome shotgun (WGS) entry which is preliminary data.</text>
</comment>
<feature type="chain" id="PRO_5047329720" description="Transmembrane protein" evidence="2">
    <location>
        <begin position="22"/>
        <end position="129"/>
    </location>
</feature>
<keyword evidence="1" id="KW-0812">Transmembrane</keyword>
<gene>
    <name evidence="3" type="ORF">JW592_17860</name>
</gene>
<evidence type="ECO:0000313" key="3">
    <source>
        <dbReference type="EMBL" id="MBO8187316.1"/>
    </source>
</evidence>
<accession>A0ABS3WW13</accession>
<feature type="transmembrane region" description="Helical" evidence="1">
    <location>
        <begin position="96"/>
        <end position="118"/>
    </location>
</feature>
<organism evidence="3 4">
    <name type="scientific">Streptomyces spirodelae</name>
    <dbReference type="NCBI Taxonomy" id="2812904"/>
    <lineage>
        <taxon>Bacteria</taxon>
        <taxon>Bacillati</taxon>
        <taxon>Actinomycetota</taxon>
        <taxon>Actinomycetes</taxon>
        <taxon>Kitasatosporales</taxon>
        <taxon>Streptomycetaceae</taxon>
        <taxon>Streptomyces</taxon>
    </lineage>
</organism>
<keyword evidence="1" id="KW-0472">Membrane</keyword>
<feature type="signal peptide" evidence="2">
    <location>
        <begin position="1"/>
        <end position="21"/>
    </location>
</feature>
<reference evidence="3 4" key="1">
    <citation type="submission" date="2021-02" db="EMBL/GenBank/DDBJ databases">
        <title>Streptomyces spirodelae sp. nov., isolated from duckweed.</title>
        <authorList>
            <person name="Saimee Y."/>
            <person name="Duangmal K."/>
        </authorList>
    </citation>
    <scope>NUCLEOTIDE SEQUENCE [LARGE SCALE GENOMIC DNA]</scope>
    <source>
        <strain evidence="3 4">DW4-2</strain>
    </source>
</reference>
<protein>
    <recommendedName>
        <fullName evidence="5">Transmembrane protein</fullName>
    </recommendedName>
</protein>
<proteinExistence type="predicted"/>
<evidence type="ECO:0008006" key="5">
    <source>
        <dbReference type="Google" id="ProtNLM"/>
    </source>
</evidence>
<name>A0ABS3WW13_9ACTN</name>
<keyword evidence="4" id="KW-1185">Reference proteome</keyword>
<evidence type="ECO:0000256" key="1">
    <source>
        <dbReference type="SAM" id="Phobius"/>
    </source>
</evidence>
<keyword evidence="1" id="KW-1133">Transmembrane helix</keyword>
<evidence type="ECO:0000313" key="4">
    <source>
        <dbReference type="Proteomes" id="UP001518976"/>
    </source>
</evidence>
<keyword evidence="2" id="KW-0732">Signal</keyword>
<evidence type="ECO:0000256" key="2">
    <source>
        <dbReference type="SAM" id="SignalP"/>
    </source>
</evidence>
<dbReference type="EMBL" id="JAFFZN010000015">
    <property type="protein sequence ID" value="MBO8187316.1"/>
    <property type="molecule type" value="Genomic_DNA"/>
</dbReference>
<sequence>MAALSAPAAFLAVLVVMLAKNAEKLLTGESATVRGVSRCVEGGGMALPASHCDGRWAFSDGRTGEGEITGSEVSVGDSIFAGDGWAYTTTGPLHRIVWALVGILVALAVVLLSMYVGYRRRLRRTAAEG</sequence>
<dbReference type="Proteomes" id="UP001518976">
    <property type="component" value="Unassembled WGS sequence"/>
</dbReference>
<dbReference type="RefSeq" id="WP_209266124.1">
    <property type="nucleotide sequence ID" value="NZ_JAFFZN010000015.1"/>
</dbReference>